<evidence type="ECO:0000256" key="1">
    <source>
        <dbReference type="SAM" id="MobiDB-lite"/>
    </source>
</evidence>
<dbReference type="Pfam" id="PF00395">
    <property type="entry name" value="SLH"/>
    <property type="match status" value="3"/>
</dbReference>
<gene>
    <name evidence="3" type="ORF">EC604_27595</name>
</gene>
<evidence type="ECO:0000259" key="2">
    <source>
        <dbReference type="PROSITE" id="PS51272"/>
    </source>
</evidence>
<dbReference type="Proteomes" id="UP000323664">
    <property type="component" value="Unassembled WGS sequence"/>
</dbReference>
<dbReference type="RefSeq" id="WP_123067234.1">
    <property type="nucleotide sequence ID" value="NZ_RIAS01000025.1"/>
</dbReference>
<dbReference type="InterPro" id="IPR003343">
    <property type="entry name" value="Big_2"/>
</dbReference>
<feature type="domain" description="SLH" evidence="2">
    <location>
        <begin position="1019"/>
        <end position="1082"/>
    </location>
</feature>
<feature type="region of interest" description="Disordered" evidence="1">
    <location>
        <begin position="957"/>
        <end position="991"/>
    </location>
</feature>
<dbReference type="PANTHER" id="PTHR14139:SF2">
    <property type="entry name" value="CALSYNTENIN-1"/>
    <property type="match status" value="1"/>
</dbReference>
<dbReference type="InterPro" id="IPR001119">
    <property type="entry name" value="SLH_dom"/>
</dbReference>
<dbReference type="AlphaFoldDB" id="A0A5M9X165"/>
<evidence type="ECO:0000313" key="3">
    <source>
        <dbReference type="EMBL" id="KAA8787601.1"/>
    </source>
</evidence>
<dbReference type="OrthoDB" id="5845122at2"/>
<dbReference type="EMBL" id="RIAS01000025">
    <property type="protein sequence ID" value="KAA8787601.1"/>
    <property type="molecule type" value="Genomic_DNA"/>
</dbReference>
<dbReference type="Gene3D" id="2.60.40.1080">
    <property type="match status" value="1"/>
</dbReference>
<feature type="domain" description="SLH" evidence="2">
    <location>
        <begin position="1083"/>
        <end position="1138"/>
    </location>
</feature>
<evidence type="ECO:0000313" key="4">
    <source>
        <dbReference type="Proteomes" id="UP000323664"/>
    </source>
</evidence>
<organism evidence="3 4">
    <name type="scientific">Paenibacillus amylolyticus</name>
    <dbReference type="NCBI Taxonomy" id="1451"/>
    <lineage>
        <taxon>Bacteria</taxon>
        <taxon>Bacillati</taxon>
        <taxon>Bacillota</taxon>
        <taxon>Bacilli</taxon>
        <taxon>Bacillales</taxon>
        <taxon>Paenibacillaceae</taxon>
        <taxon>Paenibacillus</taxon>
    </lineage>
</organism>
<name>A0A5M9X165_PAEAM</name>
<accession>A0A5M9X165</accession>
<protein>
    <submittedName>
        <fullName evidence="3">S-layer homology domain-containing protein</fullName>
    </submittedName>
</protein>
<sequence>MKSLLRKMLVLVTIALTFQAGFGNYITPTTFAATGPILTLTGGSASFVAGDNSSSTPVAIDYGITVTSDSGTTLESATVAITGNFHAGEDVLMFINHGQTMGNITASYNAATGVLTLTSAGATATLAQWQAALRTITYTDTAITPNTATRTVSFTVTDGVDTSNTATRIITVVATNQTPILTTSGGSTNYISGALTPVAIDSGLMVSDLDNATLASASVSIISNFDAGKDVLVYTNDGQTMGNITASYTASTGVLTLTSAGATATLAQWQSALRSISFSSTSATPGQRIISYSVNDGVKTSVAVTRTVEVKVITPLSLTTSSGSASFVAGDNASSIPVVIDSAILLTIDSSTTLASATVAITGNLQVGEDLLLFTNNGLNKGNIVASYTASNGVLTLTSAGSTATWPQWQNALRSIAYASAAITPNTADRTVSFNVTDGVDTSNTATRIVTVATTDQTPIVTTSGSTTNYISGASTPVSIDSALTVFDLDNATLSSATVSIASNFDAGKDVLEYTNDGVTMGNITSTYSASTGVLTLISSGGTATLAQWQRALRGVSFSSTSATPGLRNISYIVSDGTKTSVAATHTVEVTVIAPPMLTTSSGSSSFVAGDNIPSTPVVIDSGITVTADSNTTLASATVAITGNLHVGEDVLRFINDGLTMGNITASYNASTGVLTLTSSGGMATLVQWQAALRSITYTNTAIKPNTATRVVSFTVTDDDNVSNTAARTVMVMDTNQTPIVTTSDGSTNYISGTSTPVAIDGGLTVSDLDNATLASATVSIASHFDAGKDVLAYINDGASMGNITANYDALMGVLTLTSAGGTATLAQWQNALQAVTYSNTQVSTNMTTRTISFTVSDGNKMSGIATKSITLQGLNSLKTATNTLSVSTGQTVSVAITAVFSDQSQRDVTSWVTWTVRNPSIANVTSGRVTGKAAGSTVVSAVYGTQSVDINLTVTGTPVTGSGSSPSSSTNTSTSIDNSTPVKTEPSIPPAKETKHFQALVETDRLVAFIKGALAGNTVAVTFQDAASHWASKDILSAAKIGIINGYPDGRFKPDASITRAEFSALLVKAFALRSGSGTIELLDIQNSWARESIEILASNGVINGYSDGTFHADYRITRAEMVAMISKILIVQNSAPGDAATFVDVAPKHWAKEIIETAAKSGLLEGKSQNRFEPDANLTRAEALTVIMRMLRENPTIDQLLG</sequence>
<comment type="caution">
    <text evidence="3">The sequence shown here is derived from an EMBL/GenBank/DDBJ whole genome shotgun (WGS) entry which is preliminary data.</text>
</comment>
<feature type="domain" description="SLH" evidence="2">
    <location>
        <begin position="1140"/>
        <end position="1203"/>
    </location>
</feature>
<feature type="compositionally biased region" description="Low complexity" evidence="1">
    <location>
        <begin position="957"/>
        <end position="982"/>
    </location>
</feature>
<dbReference type="PANTHER" id="PTHR14139">
    <property type="entry name" value="CALSYNTENIN"/>
    <property type="match status" value="1"/>
</dbReference>
<reference evidence="3 4" key="1">
    <citation type="journal article" date="2019" name="J. Ind. Microbiol. Biotechnol.">
        <title>Paenibacillus amylolyticus 27C64 has a diverse set of carbohydrate-active enzymes and complete pectin deconstruction system.</title>
        <authorList>
            <person name="Keggi C."/>
            <person name="Doran-Peterson J."/>
        </authorList>
    </citation>
    <scope>NUCLEOTIDE SEQUENCE [LARGE SCALE GENOMIC DNA]</scope>
    <source>
        <strain evidence="3 4">27C64</strain>
    </source>
</reference>
<dbReference type="PROSITE" id="PS51272">
    <property type="entry name" value="SLH"/>
    <property type="match status" value="3"/>
</dbReference>
<proteinExistence type="predicted"/>
<dbReference type="SMART" id="SM00635">
    <property type="entry name" value="BID_2"/>
    <property type="match status" value="1"/>
</dbReference>